<protein>
    <submittedName>
        <fullName evidence="1">Uncharacterized protein</fullName>
    </submittedName>
</protein>
<sequence length="88" mass="9314">MAMWLSAFGRLAFTISGSHLPQGARVHDILTSVVGNGPWVDTIASCGLFVGLMSIVMSCSSFPANLQLTLTELGLGSQRYVSLRPADS</sequence>
<keyword evidence="2" id="KW-1185">Reference proteome</keyword>
<dbReference type="Proteomes" id="UP000326198">
    <property type="component" value="Unassembled WGS sequence"/>
</dbReference>
<accession>A0A5N7BGK0</accession>
<reference evidence="1 2" key="1">
    <citation type="submission" date="2019-04" db="EMBL/GenBank/DDBJ databases">
        <title>Friends and foes A comparative genomics studyof 23 Aspergillus species from section Flavi.</title>
        <authorList>
            <consortium name="DOE Joint Genome Institute"/>
            <person name="Kjaerbolling I."/>
            <person name="Vesth T."/>
            <person name="Frisvad J.C."/>
            <person name="Nybo J.L."/>
            <person name="Theobald S."/>
            <person name="Kildgaard S."/>
            <person name="Isbrandt T."/>
            <person name="Kuo A."/>
            <person name="Sato A."/>
            <person name="Lyhne E.K."/>
            <person name="Kogle M.E."/>
            <person name="Wiebenga A."/>
            <person name="Kun R.S."/>
            <person name="Lubbers R.J."/>
            <person name="Makela M.R."/>
            <person name="Barry K."/>
            <person name="Chovatia M."/>
            <person name="Clum A."/>
            <person name="Daum C."/>
            <person name="Haridas S."/>
            <person name="He G."/>
            <person name="LaButti K."/>
            <person name="Lipzen A."/>
            <person name="Mondo S."/>
            <person name="Riley R."/>
            <person name="Salamov A."/>
            <person name="Simmons B.A."/>
            <person name="Magnuson J.K."/>
            <person name="Henrissat B."/>
            <person name="Mortensen U.H."/>
            <person name="Larsen T.O."/>
            <person name="Devries R.P."/>
            <person name="Grigoriev I.V."/>
            <person name="Machida M."/>
            <person name="Baker S.E."/>
            <person name="Andersen M.R."/>
        </authorList>
    </citation>
    <scope>NUCLEOTIDE SEQUENCE [LARGE SCALE GENOMIC DNA]</scope>
    <source>
        <strain evidence="1 2">IBT 29228</strain>
    </source>
</reference>
<dbReference type="EMBL" id="ML736176">
    <property type="protein sequence ID" value="KAE8380895.1"/>
    <property type="molecule type" value="Genomic_DNA"/>
</dbReference>
<name>A0A5N7BGK0_9EURO</name>
<evidence type="ECO:0000313" key="2">
    <source>
        <dbReference type="Proteomes" id="UP000326198"/>
    </source>
</evidence>
<gene>
    <name evidence="1" type="ORF">BDV26DRAFT_256461</name>
</gene>
<proteinExistence type="predicted"/>
<dbReference type="AlphaFoldDB" id="A0A5N7BGK0"/>
<evidence type="ECO:0000313" key="1">
    <source>
        <dbReference type="EMBL" id="KAE8380895.1"/>
    </source>
</evidence>
<organism evidence="1 2">
    <name type="scientific">Aspergillus bertholletiae</name>
    <dbReference type="NCBI Taxonomy" id="1226010"/>
    <lineage>
        <taxon>Eukaryota</taxon>
        <taxon>Fungi</taxon>
        <taxon>Dikarya</taxon>
        <taxon>Ascomycota</taxon>
        <taxon>Pezizomycotina</taxon>
        <taxon>Eurotiomycetes</taxon>
        <taxon>Eurotiomycetidae</taxon>
        <taxon>Eurotiales</taxon>
        <taxon>Aspergillaceae</taxon>
        <taxon>Aspergillus</taxon>
        <taxon>Aspergillus subgen. Circumdati</taxon>
    </lineage>
</organism>